<dbReference type="GO" id="GO:0000781">
    <property type="term" value="C:chromosome, telomeric region"/>
    <property type="evidence" value="ECO:0007669"/>
    <property type="project" value="InterPro"/>
</dbReference>
<dbReference type="Proteomes" id="UP001219355">
    <property type="component" value="Chromosome 1"/>
</dbReference>
<dbReference type="InterPro" id="IPR011564">
    <property type="entry name" value="Telomer_end-bd_POT1/Cdc13"/>
</dbReference>
<dbReference type="InterPro" id="IPR012340">
    <property type="entry name" value="NA-bd_OB-fold"/>
</dbReference>
<sequence>MEHLSTSSLLSAATAIPIASLSPSVPDLEQRYISAVVILLWPFSSSTKQCSLLLSEPDFRLRELKGQVKVCLHNGAAEAVAKSRIGIGDIVYLSLAGAKWKRVDGEGSDSICGINWDLDFEHRVLLEASHSETYEAPEELVRDVSAPTTDVRARSPSPLKSATNVWSSPAFARSLPPSIIGDTAEEDGFILGKGRKRTKFGRLSSEWVYLDSPPSPVKAGVEMQQEDVSEAQSNMENASVAFPSLPMKLNAGSVAADKQAEYERLPKVSTPPNSSVSINEKGHATNILETAHVDHPMDLSHPLETNSIPEQQLSSVEIGQNSARTEHIPDAFDTAELANSQHISYQADESGVNGWPEINSPHDITWQPLKDIEAMNESLQYISTRRESIVMPPDLSSSPPQIMRDAEENSVPEEAISGSSASIRPKADANMIRSQSVAMEGLEVENVKEYLSGPETEAVIESDLLKNERLELARAEETEYSESEDLSEEEADSDVSHASLESKNRPTSSGAFGILSPVLKNPEHYEMPRISASRTPYFPEVIILDNDEEVDSSRLDAARRPERNQSEIEEQPEGVNITTYASESHQQKFVETSVSDAVEDTPGSEPSVQAQQPKKKPEEICTAPDFMSQQEGHIRGLSFLSTSEIDGSLEEAIFPLAKSETSPEESTSSESHANRMLAANPALFLDGASSESVNIEWSRCENLQLVTPNNTQDSRVSFSQSQMSPMHAVQTLPTPELSQQGQVSRLSFSESICAAGTDLTFNSVLEGSIEVSQPVAAGLREPASPSPSRSVQISGVGQKGHAEINREDASAEDTEAASNSKALTPLRSQEPSSGVSSAVTEISNGHENHLDHVAGLRTKLSYFSPLSLLGGNFNRSTDTISAVASASPVSRASRNPRDYFITIHITDSSMGGDVVCVQVFCSNKAFLPTCTQGDIILLRNFKVGSVDHKMMLSSMDDSSWAVFVQGAQENVQINGPPVEFGDEEQAYVTSLRQWYMDGGEDLIAEKTARPRESGSAETSSSIAPSESGSVSSRGQGNIFKKYRRKRKSTPRRITVHELRGGRRYLDVTSPSDKESIHELRDGTVYAHL</sequence>
<keyword evidence="4" id="KW-1185">Reference proteome</keyword>
<gene>
    <name evidence="3" type="ORF">PRK78_001559</name>
</gene>
<feature type="compositionally biased region" description="Polar residues" evidence="1">
    <location>
        <begin position="786"/>
        <end position="795"/>
    </location>
</feature>
<reference evidence="3" key="1">
    <citation type="submission" date="2023-03" db="EMBL/GenBank/DDBJ databases">
        <title>Emydomyces testavorans Genome Sequence.</title>
        <authorList>
            <person name="Hoyer L."/>
        </authorList>
    </citation>
    <scope>NUCLEOTIDE SEQUENCE</scope>
    <source>
        <strain evidence="3">16-2883</strain>
    </source>
</reference>
<dbReference type="CDD" id="cd04497">
    <property type="entry name" value="hPOT1_OB1_like"/>
    <property type="match status" value="1"/>
</dbReference>
<dbReference type="SMART" id="SM00976">
    <property type="entry name" value="Telo_bind"/>
    <property type="match status" value="1"/>
</dbReference>
<evidence type="ECO:0000313" key="4">
    <source>
        <dbReference type="Proteomes" id="UP001219355"/>
    </source>
</evidence>
<dbReference type="GO" id="GO:0000723">
    <property type="term" value="P:telomere maintenance"/>
    <property type="evidence" value="ECO:0007669"/>
    <property type="project" value="InterPro"/>
</dbReference>
<feature type="compositionally biased region" description="Polar residues" evidence="1">
    <location>
        <begin position="576"/>
        <end position="595"/>
    </location>
</feature>
<feature type="region of interest" description="Disordered" evidence="1">
    <location>
        <begin position="778"/>
        <end position="837"/>
    </location>
</feature>
<dbReference type="AlphaFoldDB" id="A0AAF0DCR7"/>
<feature type="region of interest" description="Disordered" evidence="1">
    <location>
        <begin position="552"/>
        <end position="617"/>
    </location>
</feature>
<evidence type="ECO:0000256" key="1">
    <source>
        <dbReference type="SAM" id="MobiDB-lite"/>
    </source>
</evidence>
<feature type="compositionally biased region" description="Basic residues" evidence="1">
    <location>
        <begin position="1040"/>
        <end position="1050"/>
    </location>
</feature>
<dbReference type="SUPFAM" id="SSF50249">
    <property type="entry name" value="Nucleic acid-binding proteins"/>
    <property type="match status" value="1"/>
</dbReference>
<feature type="compositionally biased region" description="Polar residues" evidence="1">
    <location>
        <begin position="499"/>
        <end position="510"/>
    </location>
</feature>
<protein>
    <recommendedName>
        <fullName evidence="2">Telomeric single stranded DNA binding POT1/Cdc13 domain-containing protein</fullName>
    </recommendedName>
</protein>
<evidence type="ECO:0000313" key="3">
    <source>
        <dbReference type="EMBL" id="WEW56124.1"/>
    </source>
</evidence>
<dbReference type="Pfam" id="PF02765">
    <property type="entry name" value="POT1"/>
    <property type="match status" value="1"/>
</dbReference>
<feature type="region of interest" description="Disordered" evidence="1">
    <location>
        <begin position="475"/>
        <end position="513"/>
    </location>
</feature>
<feature type="compositionally biased region" description="Polar residues" evidence="1">
    <location>
        <begin position="819"/>
        <end position="837"/>
    </location>
</feature>
<evidence type="ECO:0000259" key="2">
    <source>
        <dbReference type="SMART" id="SM00976"/>
    </source>
</evidence>
<organism evidence="3 4">
    <name type="scientific">Emydomyces testavorans</name>
    <dbReference type="NCBI Taxonomy" id="2070801"/>
    <lineage>
        <taxon>Eukaryota</taxon>
        <taxon>Fungi</taxon>
        <taxon>Dikarya</taxon>
        <taxon>Ascomycota</taxon>
        <taxon>Pezizomycotina</taxon>
        <taxon>Eurotiomycetes</taxon>
        <taxon>Eurotiomycetidae</taxon>
        <taxon>Onygenales</taxon>
        <taxon>Nannizziopsiaceae</taxon>
        <taxon>Emydomyces</taxon>
    </lineage>
</organism>
<feature type="compositionally biased region" description="Basic and acidic residues" evidence="1">
    <location>
        <begin position="800"/>
        <end position="809"/>
    </location>
</feature>
<feature type="region of interest" description="Disordered" evidence="1">
    <location>
        <begin position="1007"/>
        <end position="1052"/>
    </location>
</feature>
<name>A0AAF0DCR7_9EURO</name>
<dbReference type="GO" id="GO:0003677">
    <property type="term" value="F:DNA binding"/>
    <property type="evidence" value="ECO:0007669"/>
    <property type="project" value="InterPro"/>
</dbReference>
<dbReference type="Gene3D" id="2.40.50.140">
    <property type="entry name" value="Nucleic acid-binding proteins"/>
    <property type="match status" value="1"/>
</dbReference>
<feature type="compositionally biased region" description="Acidic residues" evidence="1">
    <location>
        <begin position="478"/>
        <end position="493"/>
    </location>
</feature>
<proteinExistence type="predicted"/>
<feature type="compositionally biased region" description="Basic and acidic residues" evidence="1">
    <location>
        <begin position="552"/>
        <end position="566"/>
    </location>
</feature>
<accession>A0AAF0DCR7</accession>
<dbReference type="EMBL" id="CP120627">
    <property type="protein sequence ID" value="WEW56124.1"/>
    <property type="molecule type" value="Genomic_DNA"/>
</dbReference>
<feature type="domain" description="Telomeric single stranded DNA binding POT1/Cdc13" evidence="2">
    <location>
        <begin position="863"/>
        <end position="996"/>
    </location>
</feature>
<feature type="compositionally biased region" description="Polar residues" evidence="1">
    <location>
        <begin position="1015"/>
        <end position="1035"/>
    </location>
</feature>